<protein>
    <submittedName>
        <fullName evidence="4">LpqB family beta-propeller domain-containing protein</fullName>
    </submittedName>
</protein>
<feature type="region of interest" description="Disordered" evidence="1">
    <location>
        <begin position="29"/>
        <end position="55"/>
    </location>
</feature>
<dbReference type="InterPro" id="IPR059026">
    <property type="entry name" value="LpqB_N"/>
</dbReference>
<evidence type="ECO:0000256" key="2">
    <source>
        <dbReference type="SAM" id="SignalP"/>
    </source>
</evidence>
<evidence type="ECO:0000256" key="1">
    <source>
        <dbReference type="SAM" id="MobiDB-lite"/>
    </source>
</evidence>
<reference evidence="5" key="1">
    <citation type="journal article" date="2019" name="Int. J. Syst. Evol. Microbiol.">
        <title>The Global Catalogue of Microorganisms (GCM) 10K type strain sequencing project: providing services to taxonomists for standard genome sequencing and annotation.</title>
        <authorList>
            <consortium name="The Broad Institute Genomics Platform"/>
            <consortium name="The Broad Institute Genome Sequencing Center for Infectious Disease"/>
            <person name="Wu L."/>
            <person name="Ma J."/>
        </authorList>
    </citation>
    <scope>NUCLEOTIDE SEQUENCE [LARGE SCALE GENOMIC DNA]</scope>
    <source>
        <strain evidence="5">TISTR 1514</strain>
    </source>
</reference>
<dbReference type="EMBL" id="JBHUNE010000009">
    <property type="protein sequence ID" value="MFD2759158.1"/>
    <property type="molecule type" value="Genomic_DNA"/>
</dbReference>
<dbReference type="Proteomes" id="UP001597492">
    <property type="component" value="Unassembled WGS sequence"/>
</dbReference>
<dbReference type="RefSeq" id="WP_019618672.1">
    <property type="nucleotide sequence ID" value="NZ_JBHUNE010000009.1"/>
</dbReference>
<dbReference type="PROSITE" id="PS51257">
    <property type="entry name" value="PROKAR_LIPOPROTEIN"/>
    <property type="match status" value="1"/>
</dbReference>
<feature type="chain" id="PRO_5045458840" evidence="2">
    <location>
        <begin position="25"/>
        <end position="566"/>
    </location>
</feature>
<keyword evidence="5" id="KW-1185">Reference proteome</keyword>
<accession>A0ABW5UZL0</accession>
<sequence>MTRLRRFLLSVTAFAGLVSLAACASIPTSGSVEQGSIEEEQESQGLRYYPSEPSEGASREEIVQGFIDAGTGMQNNFATARQYLTDEAADSWKPAEQVLITSGQVSMRTDSDNAITVTVPVTGTVDAHGNYEEVLSSSNETLDFQLSQVSGEWRISDVPDGIVLLRQSFTDLFQATSLTFFDSEQQYTVPDLRWFPNTDALADRVVEELLRGPSDWLYPGEAVTSAFPGSTTLISSVNVVEGQAIVNLSGDASAAASASDLSLMRLQLERSLTAIDEITSVELRVNGARIDASLPSGDTVTTSPQVNSLPLVFQDGSLGYLNSDTLSPPAGAENVNAVAGEIDPIRGALSASRQTVTMLTEDGTYAMRYDDTEATLIDSRGGQVEPALDNWDWVWTQSTTQTGLYVSKIGEGSIFEIPLPEGVAPDFISHQISRDGTRLAVLFEGDEGVTLAVMPIIRDGGEPMALGDPILVEMPGTDDVANDLAWVDSSSIAMLVDDGDGTTEVRLYRVGGELTSLGSIPNAIQVAGSNSLAGMRIVDRQGIVYSPRGTRWQASETVVNFLFAQE</sequence>
<evidence type="ECO:0000313" key="4">
    <source>
        <dbReference type="EMBL" id="MFD2759158.1"/>
    </source>
</evidence>
<dbReference type="Pfam" id="PF25976">
    <property type="entry name" value="LpqB_N"/>
    <property type="match status" value="1"/>
</dbReference>
<gene>
    <name evidence="4" type="ORF">ACFSW7_12310</name>
</gene>
<evidence type="ECO:0000259" key="3">
    <source>
        <dbReference type="SMART" id="SM00909"/>
    </source>
</evidence>
<dbReference type="InterPro" id="IPR018910">
    <property type="entry name" value="LpqB_C"/>
</dbReference>
<keyword evidence="2" id="KW-0732">Signal</keyword>
<name>A0ABW5UZL0_9MICO</name>
<dbReference type="Pfam" id="PF10647">
    <property type="entry name" value="Gmad1"/>
    <property type="match status" value="1"/>
</dbReference>
<organism evidence="4 5">
    <name type="scientific">Gulosibacter faecalis</name>
    <dbReference type="NCBI Taxonomy" id="272240"/>
    <lineage>
        <taxon>Bacteria</taxon>
        <taxon>Bacillati</taxon>
        <taxon>Actinomycetota</taxon>
        <taxon>Actinomycetes</taxon>
        <taxon>Micrococcales</taxon>
        <taxon>Microbacteriaceae</taxon>
        <taxon>Gulosibacter</taxon>
    </lineage>
</organism>
<feature type="domain" description="GerMN" evidence="3">
    <location>
        <begin position="202"/>
        <end position="294"/>
    </location>
</feature>
<proteinExistence type="predicted"/>
<feature type="signal peptide" evidence="2">
    <location>
        <begin position="1"/>
        <end position="24"/>
    </location>
</feature>
<dbReference type="InterPro" id="IPR019606">
    <property type="entry name" value="GerMN"/>
</dbReference>
<dbReference type="SMART" id="SM00909">
    <property type="entry name" value="Germane"/>
    <property type="match status" value="1"/>
</dbReference>
<dbReference type="Pfam" id="PF10646">
    <property type="entry name" value="Germane"/>
    <property type="match status" value="1"/>
</dbReference>
<evidence type="ECO:0000313" key="5">
    <source>
        <dbReference type="Proteomes" id="UP001597492"/>
    </source>
</evidence>
<comment type="caution">
    <text evidence="4">The sequence shown here is derived from an EMBL/GenBank/DDBJ whole genome shotgun (WGS) entry which is preliminary data.</text>
</comment>